<proteinExistence type="predicted"/>
<keyword evidence="2" id="KW-0812">Transmembrane</keyword>
<dbReference type="EMBL" id="CAJRST010012224">
    <property type="protein sequence ID" value="CAG5928145.1"/>
    <property type="molecule type" value="Genomic_DNA"/>
</dbReference>
<keyword evidence="2" id="KW-1133">Transmembrane helix</keyword>
<feature type="region of interest" description="Disordered" evidence="1">
    <location>
        <begin position="1"/>
        <end position="77"/>
    </location>
</feature>
<evidence type="ECO:0000256" key="1">
    <source>
        <dbReference type="SAM" id="MobiDB-lite"/>
    </source>
</evidence>
<dbReference type="Proteomes" id="UP000677803">
    <property type="component" value="Unassembled WGS sequence"/>
</dbReference>
<dbReference type="OrthoDB" id="5984158at2759"/>
<gene>
    <name evidence="3" type="ORF">MMEN_LOCUS11807</name>
</gene>
<evidence type="ECO:0000313" key="4">
    <source>
        <dbReference type="Proteomes" id="UP000677803"/>
    </source>
</evidence>
<feature type="transmembrane region" description="Helical" evidence="2">
    <location>
        <begin position="87"/>
        <end position="109"/>
    </location>
</feature>
<evidence type="ECO:0000256" key="2">
    <source>
        <dbReference type="SAM" id="Phobius"/>
    </source>
</evidence>
<feature type="compositionally biased region" description="Polar residues" evidence="1">
    <location>
        <begin position="43"/>
        <end position="54"/>
    </location>
</feature>
<feature type="compositionally biased region" description="Polar residues" evidence="1">
    <location>
        <begin position="11"/>
        <end position="21"/>
    </location>
</feature>
<keyword evidence="4" id="KW-1185">Reference proteome</keyword>
<evidence type="ECO:0000313" key="3">
    <source>
        <dbReference type="EMBL" id="CAG5928145.1"/>
    </source>
</evidence>
<name>A0A8S4B1W4_9TELE</name>
<organism evidence="3 4">
    <name type="scientific">Menidia menidia</name>
    <name type="common">Atlantic silverside</name>
    <dbReference type="NCBI Taxonomy" id="238744"/>
    <lineage>
        <taxon>Eukaryota</taxon>
        <taxon>Metazoa</taxon>
        <taxon>Chordata</taxon>
        <taxon>Craniata</taxon>
        <taxon>Vertebrata</taxon>
        <taxon>Euteleostomi</taxon>
        <taxon>Actinopterygii</taxon>
        <taxon>Neopterygii</taxon>
        <taxon>Teleostei</taxon>
        <taxon>Neoteleostei</taxon>
        <taxon>Acanthomorphata</taxon>
        <taxon>Ovalentaria</taxon>
        <taxon>Atherinomorphae</taxon>
        <taxon>Atheriniformes</taxon>
        <taxon>Atherinopsidae</taxon>
        <taxon>Menidiinae</taxon>
        <taxon>Menidia</taxon>
    </lineage>
</organism>
<sequence>MCRVAVLPRHSGTNSQTQSPHTKGEDEAGGGEALRYVQGSRGAASTSNTGRTTDPSTGLPSPSPPGGGGGGDRAEGSLKSQQVVRELWFIVVMAAVALLLLAVVLAVVLHKVGRDEKPAELRKHVLNKPHLTRERPPLVALPMQKRSPMAVYPPSNSVLFDTVPDTTSFSNSVTLKGFTMKIEEVVEAKCEPAEEAPPQGELSVGVLRRSVSQVMDGKPLGGDDDVWDPNISGHDSGMVRDPKGTPHPLKPLVVPLALNRLVSPLPSRSSSSQFMDDEEFVDTVKGFSTVRKEHTMFTDTNL</sequence>
<protein>
    <submittedName>
        <fullName evidence="3">(Atlantic silverside) hypothetical protein</fullName>
    </submittedName>
</protein>
<reference evidence="3" key="1">
    <citation type="submission" date="2021-05" db="EMBL/GenBank/DDBJ databases">
        <authorList>
            <person name="Tigano A."/>
        </authorList>
    </citation>
    <scope>NUCLEOTIDE SEQUENCE</scope>
</reference>
<dbReference type="AlphaFoldDB" id="A0A8S4B1W4"/>
<comment type="caution">
    <text evidence="3">The sequence shown here is derived from an EMBL/GenBank/DDBJ whole genome shotgun (WGS) entry which is preliminary data.</text>
</comment>
<accession>A0A8S4B1W4</accession>
<keyword evidence="2" id="KW-0472">Membrane</keyword>